<proteinExistence type="predicted"/>
<evidence type="ECO:0000313" key="2">
    <source>
        <dbReference type="Proteomes" id="UP000629098"/>
    </source>
</evidence>
<comment type="caution">
    <text evidence="1">The sequence shown here is derived from an EMBL/GenBank/DDBJ whole genome shotgun (WGS) entry which is preliminary data.</text>
</comment>
<keyword evidence="2" id="KW-1185">Reference proteome</keyword>
<name>A0A8J6XHU2_9CYAN</name>
<protein>
    <submittedName>
        <fullName evidence="1">Uncharacterized protein</fullName>
    </submittedName>
</protein>
<dbReference type="AlphaFoldDB" id="A0A8J6XHU2"/>
<evidence type="ECO:0000313" key="1">
    <source>
        <dbReference type="EMBL" id="MBD2770946.1"/>
    </source>
</evidence>
<gene>
    <name evidence="1" type="ORF">ICL16_02105</name>
</gene>
<dbReference type="EMBL" id="JACXAE010000009">
    <property type="protein sequence ID" value="MBD2770946.1"/>
    <property type="molecule type" value="Genomic_DNA"/>
</dbReference>
<dbReference type="Proteomes" id="UP000629098">
    <property type="component" value="Unassembled WGS sequence"/>
</dbReference>
<reference evidence="1" key="1">
    <citation type="submission" date="2020-09" db="EMBL/GenBank/DDBJ databases">
        <title>Iningainema tapete sp. nov. (Scytonemataceae, Cyanobacteria) from greenhouses in central Florida (USA) produces two types of nodularin with biosynthetic potential for microcystin-LR and anabaenopeptins.</title>
        <authorList>
            <person name="Berthold D.E."/>
            <person name="Lefler F.W."/>
            <person name="Huang I.-S."/>
            <person name="Abdulla H."/>
            <person name="Zimba P.V."/>
            <person name="Laughinghouse H.D. IV."/>
        </authorList>
    </citation>
    <scope>NUCLEOTIDE SEQUENCE</scope>
    <source>
        <strain evidence="1">BLCCT55</strain>
    </source>
</reference>
<organism evidence="1 2">
    <name type="scientific">Iningainema tapete BLCC-T55</name>
    <dbReference type="NCBI Taxonomy" id="2748662"/>
    <lineage>
        <taxon>Bacteria</taxon>
        <taxon>Bacillati</taxon>
        <taxon>Cyanobacteriota</taxon>
        <taxon>Cyanophyceae</taxon>
        <taxon>Nostocales</taxon>
        <taxon>Scytonemataceae</taxon>
        <taxon>Iningainema tapete</taxon>
    </lineage>
</organism>
<accession>A0A8J6XHU2</accession>
<sequence length="257" mass="30317">MPAFMCLNAQVLSQYLDGSQQELQLYELILEFCKQPVGSFRHKRAFLPLLKELQQLQGLAKPKYGYQHEKYPDVLHDTLIQVRDRLCTDFQPVMPTLRGSLVVWINEKLRLKYKVIELFSPQTIQEVPIDNRINPEGDETFADVTSDRQIDGTIRLSGIWQLIEEENREESQQFDDNLRNYFAQDPEAILRQCHPRNREDCNCYELIKRRLLKNPPDKWNEIVNDLNIHYGTITAHWNRKCEPLIQQITRNLGHQGE</sequence>